<proteinExistence type="predicted"/>
<organism evidence="2 3">
    <name type="scientific">Phanerochaete sordida</name>
    <dbReference type="NCBI Taxonomy" id="48140"/>
    <lineage>
        <taxon>Eukaryota</taxon>
        <taxon>Fungi</taxon>
        <taxon>Dikarya</taxon>
        <taxon>Basidiomycota</taxon>
        <taxon>Agaricomycotina</taxon>
        <taxon>Agaricomycetes</taxon>
        <taxon>Polyporales</taxon>
        <taxon>Phanerochaetaceae</taxon>
        <taxon>Phanerochaete</taxon>
    </lineage>
</organism>
<dbReference type="EMBL" id="BPQB01000001">
    <property type="protein sequence ID" value="GJE84925.1"/>
    <property type="molecule type" value="Genomic_DNA"/>
</dbReference>
<comment type="caution">
    <text evidence="2">The sequence shown here is derived from an EMBL/GenBank/DDBJ whole genome shotgun (WGS) entry which is preliminary data.</text>
</comment>
<feature type="region of interest" description="Disordered" evidence="1">
    <location>
        <begin position="49"/>
        <end position="76"/>
    </location>
</feature>
<dbReference type="AlphaFoldDB" id="A0A9P3L7G3"/>
<accession>A0A9P3L7G3</accession>
<gene>
    <name evidence="2" type="ORF">PsYK624_010010</name>
</gene>
<feature type="compositionally biased region" description="Low complexity" evidence="1">
    <location>
        <begin position="49"/>
        <end position="64"/>
    </location>
</feature>
<dbReference type="Proteomes" id="UP000703269">
    <property type="component" value="Unassembled WGS sequence"/>
</dbReference>
<reference evidence="2 3" key="1">
    <citation type="submission" date="2021-08" db="EMBL/GenBank/DDBJ databases">
        <title>Draft Genome Sequence of Phanerochaete sordida strain YK-624.</title>
        <authorList>
            <person name="Mori T."/>
            <person name="Dohra H."/>
            <person name="Suzuki T."/>
            <person name="Kawagishi H."/>
            <person name="Hirai H."/>
        </authorList>
    </citation>
    <scope>NUCLEOTIDE SEQUENCE [LARGE SCALE GENOMIC DNA]</scope>
    <source>
        <strain evidence="2 3">YK-624</strain>
    </source>
</reference>
<evidence type="ECO:0000313" key="2">
    <source>
        <dbReference type="EMBL" id="GJE84925.1"/>
    </source>
</evidence>
<keyword evidence="3" id="KW-1185">Reference proteome</keyword>
<evidence type="ECO:0000256" key="1">
    <source>
        <dbReference type="SAM" id="MobiDB-lite"/>
    </source>
</evidence>
<name>A0A9P3L7G3_9APHY</name>
<evidence type="ECO:0000313" key="3">
    <source>
        <dbReference type="Proteomes" id="UP000703269"/>
    </source>
</evidence>
<sequence>MAATAPPELVSCAYGASLDVVFIPPEVLGRERGVALAHTAVHRAATLPAPAAPRQPQAATRAQTEPGVAPVRPLSPVRKLTARLRRRSSAARPLPPVAEQARVVGV</sequence>
<protein>
    <submittedName>
        <fullName evidence="2">Uncharacterized protein</fullName>
    </submittedName>
</protein>